<evidence type="ECO:0000313" key="3">
    <source>
        <dbReference type="EnsemblPlants" id="Bo9g181690.1"/>
    </source>
</evidence>
<dbReference type="eggNOG" id="KOG4197">
    <property type="taxonomic scope" value="Eukaryota"/>
</dbReference>
<feature type="transmembrane region" description="Helical" evidence="2">
    <location>
        <begin position="21"/>
        <end position="40"/>
    </location>
</feature>
<organism evidence="3 4">
    <name type="scientific">Brassica oleracea var. oleracea</name>
    <dbReference type="NCBI Taxonomy" id="109376"/>
    <lineage>
        <taxon>Eukaryota</taxon>
        <taxon>Viridiplantae</taxon>
        <taxon>Streptophyta</taxon>
        <taxon>Embryophyta</taxon>
        <taxon>Tracheophyta</taxon>
        <taxon>Spermatophyta</taxon>
        <taxon>Magnoliopsida</taxon>
        <taxon>eudicotyledons</taxon>
        <taxon>Gunneridae</taxon>
        <taxon>Pentapetalae</taxon>
        <taxon>rosids</taxon>
        <taxon>malvids</taxon>
        <taxon>Brassicales</taxon>
        <taxon>Brassicaceae</taxon>
        <taxon>Brassiceae</taxon>
        <taxon>Brassica</taxon>
    </lineage>
</organism>
<dbReference type="Gramene" id="Bo9g181690.1">
    <property type="protein sequence ID" value="Bo9g181690.1"/>
    <property type="gene ID" value="Bo9g181690"/>
</dbReference>
<evidence type="ECO:0000313" key="4">
    <source>
        <dbReference type="Proteomes" id="UP000032141"/>
    </source>
</evidence>
<dbReference type="HOGENOM" id="CLU_1344937_0_0_1"/>
<evidence type="ECO:0000256" key="2">
    <source>
        <dbReference type="SAM" id="Phobius"/>
    </source>
</evidence>
<accession>A0A0D3EI27</accession>
<keyword evidence="4" id="KW-1185">Reference proteome</keyword>
<keyword evidence="2" id="KW-1133">Transmembrane helix</keyword>
<dbReference type="STRING" id="109376.A0A0D3EI27"/>
<keyword evidence="2" id="KW-0812">Transmembrane</keyword>
<protein>
    <submittedName>
        <fullName evidence="3">Uncharacterized protein</fullName>
    </submittedName>
</protein>
<keyword evidence="2" id="KW-0472">Membrane</keyword>
<reference evidence="3 4" key="1">
    <citation type="journal article" date="2014" name="Genome Biol.">
        <title>Transcriptome and methylome profiling reveals relics of genome dominance in the mesopolyploid Brassica oleracea.</title>
        <authorList>
            <person name="Parkin I.A."/>
            <person name="Koh C."/>
            <person name="Tang H."/>
            <person name="Robinson S.J."/>
            <person name="Kagale S."/>
            <person name="Clarke W.E."/>
            <person name="Town C.D."/>
            <person name="Nixon J."/>
            <person name="Krishnakumar V."/>
            <person name="Bidwell S.L."/>
            <person name="Denoeud F."/>
            <person name="Belcram H."/>
            <person name="Links M.G."/>
            <person name="Just J."/>
            <person name="Clarke C."/>
            <person name="Bender T."/>
            <person name="Huebert T."/>
            <person name="Mason A.S."/>
            <person name="Pires J.C."/>
            <person name="Barker G."/>
            <person name="Moore J."/>
            <person name="Walley P.G."/>
            <person name="Manoli S."/>
            <person name="Batley J."/>
            <person name="Edwards D."/>
            <person name="Nelson M.N."/>
            <person name="Wang X."/>
            <person name="Paterson A.H."/>
            <person name="King G."/>
            <person name="Bancroft I."/>
            <person name="Chalhoub B."/>
            <person name="Sharpe A.G."/>
        </authorList>
    </citation>
    <scope>NUCLEOTIDE SEQUENCE</scope>
    <source>
        <strain evidence="3 4">cv. TO1000</strain>
    </source>
</reference>
<feature type="compositionally biased region" description="Pro residues" evidence="1">
    <location>
        <begin position="62"/>
        <end position="76"/>
    </location>
</feature>
<dbReference type="AlphaFoldDB" id="A0A0D3EI27"/>
<evidence type="ECO:0000256" key="1">
    <source>
        <dbReference type="SAM" id="MobiDB-lite"/>
    </source>
</evidence>
<name>A0A0D3EI27_BRAOL</name>
<sequence length="204" mass="22151">MGDEYVDGKCKIMSACSSAKLFLFMVPLLVVSGFGFVNIGPKNPISFLTSLSTNQISPPLPSYPSLPPAAPSPSPPTSSLSTKAESIQGNYNWTIQLNPINIASTSSNVSSTASLKLMKERVISNLKKIEFELQKARVAIKAASINDPLDDPDYVPLGPMYWNAKAFHRRQMATDESPGLSTDANYNLSPICSQFATDLRKHKP</sequence>
<feature type="region of interest" description="Disordered" evidence="1">
    <location>
        <begin position="62"/>
        <end position="83"/>
    </location>
</feature>
<reference evidence="3" key="2">
    <citation type="submission" date="2015-03" db="UniProtKB">
        <authorList>
            <consortium name="EnsemblPlants"/>
        </authorList>
    </citation>
    <scope>IDENTIFICATION</scope>
</reference>
<proteinExistence type="predicted"/>
<dbReference type="EnsemblPlants" id="Bo9g181690.1">
    <property type="protein sequence ID" value="Bo9g181690.1"/>
    <property type="gene ID" value="Bo9g181690"/>
</dbReference>
<dbReference type="Proteomes" id="UP000032141">
    <property type="component" value="Chromosome C9"/>
</dbReference>